<proteinExistence type="predicted"/>
<dbReference type="STRING" id="1321606.SAMD00020551_0980"/>
<name>A0A0A8WYR1_MESS1</name>
<evidence type="ECO:0000313" key="1">
    <source>
        <dbReference type="EMBL" id="GAM12845.1"/>
    </source>
</evidence>
<accession>A0A0A8WYR1</accession>
<gene>
    <name evidence="1" type="ORF">SAMD00020551_0980</name>
</gene>
<dbReference type="Proteomes" id="UP000031014">
    <property type="component" value="Unassembled WGS sequence"/>
</dbReference>
<reference evidence="1 2" key="1">
    <citation type="submission" date="2013-06" db="EMBL/GenBank/DDBJ databases">
        <title>Whole genome shotgun sequence of Bacillus selenatarsenatis SF-1.</title>
        <authorList>
            <person name="Kuroda M."/>
            <person name="Sei K."/>
            <person name="Yamashita M."/>
            <person name="Ike M."/>
        </authorList>
    </citation>
    <scope>NUCLEOTIDE SEQUENCE [LARGE SCALE GENOMIC DNA]</scope>
    <source>
        <strain evidence="1 2">SF-1</strain>
    </source>
</reference>
<dbReference type="OrthoDB" id="9904263at2"/>
<protein>
    <submittedName>
        <fullName evidence="1">Uncharacterized protein</fullName>
    </submittedName>
</protein>
<dbReference type="AlphaFoldDB" id="A0A0A8WYR1"/>
<dbReference type="EMBL" id="BASE01000019">
    <property type="protein sequence ID" value="GAM12845.1"/>
    <property type="molecule type" value="Genomic_DNA"/>
</dbReference>
<evidence type="ECO:0000313" key="2">
    <source>
        <dbReference type="Proteomes" id="UP000031014"/>
    </source>
</evidence>
<sequence length="291" mass="32821">MSLLTEEYPVGAQRAMGLNEGSPLAWKEQGILPLSADWENELGSLTNIAIGGYNLSNTKVDRVIGGVCIYKSNGEFAQLPLSFLWEILVVAMFAKKLKVEALILVPIMEEAHNYPMYKEKYLKLSSKIKRLVEQLSDFLGVEMLATHADKLFQGGVDQRDLYGLFQPYTTNQKLKLYPMGTFNEDQILKGYESYCLRYRYPNGAIEENDLVVDGIHLSKSVITGIEKQAKFIPTLPIPSFDSSENCLLVDSKHVPAIYDEISFESIKELDGIIVEILGYQFKDILEFVKTI</sequence>
<keyword evidence="2" id="KW-1185">Reference proteome</keyword>
<dbReference type="RefSeq" id="WP_041964749.1">
    <property type="nucleotide sequence ID" value="NZ_BASE01000019.1"/>
</dbReference>
<comment type="caution">
    <text evidence="1">The sequence shown here is derived from an EMBL/GenBank/DDBJ whole genome shotgun (WGS) entry which is preliminary data.</text>
</comment>
<organism evidence="1 2">
    <name type="scientific">Mesobacillus selenatarsenatis (strain DSM 18680 / JCM 14380 / FERM P-15431 / SF-1)</name>
    <dbReference type="NCBI Taxonomy" id="1321606"/>
    <lineage>
        <taxon>Bacteria</taxon>
        <taxon>Bacillati</taxon>
        <taxon>Bacillota</taxon>
        <taxon>Bacilli</taxon>
        <taxon>Bacillales</taxon>
        <taxon>Bacillaceae</taxon>
        <taxon>Mesobacillus</taxon>
    </lineage>
</organism>